<dbReference type="PRINTS" id="PR00237">
    <property type="entry name" value="GPCRRHODOPSN"/>
</dbReference>
<feature type="domain" description="G-protein coupled receptors family 1 profile" evidence="15">
    <location>
        <begin position="45"/>
        <end position="86"/>
    </location>
</feature>
<feature type="transmembrane region" description="Helical" evidence="14">
    <location>
        <begin position="310"/>
        <end position="333"/>
    </location>
</feature>
<dbReference type="InterPro" id="IPR000725">
    <property type="entry name" value="Olfact_rcpt"/>
</dbReference>
<dbReference type="PROSITE" id="PS50262">
    <property type="entry name" value="G_PROTEIN_RECEP_F1_2"/>
    <property type="match status" value="2"/>
</dbReference>
<proteinExistence type="inferred from homology"/>
<keyword evidence="7 13" id="KW-0297">G-protein coupled receptor</keyword>
<keyword evidence="6 14" id="KW-1133">Transmembrane helix</keyword>
<keyword evidence="2 14" id="KW-1003">Cell membrane</keyword>
<keyword evidence="12 13" id="KW-0807">Transducer</keyword>
<evidence type="ECO:0000256" key="12">
    <source>
        <dbReference type="ARBA" id="ARBA00023224"/>
    </source>
</evidence>
<dbReference type="InterPro" id="IPR017452">
    <property type="entry name" value="GPCR_Rhodpsn_7TM"/>
</dbReference>
<evidence type="ECO:0000256" key="11">
    <source>
        <dbReference type="ARBA" id="ARBA00023180"/>
    </source>
</evidence>
<organism evidence="16 17">
    <name type="scientific">Erpetoichthys calabaricus</name>
    <name type="common">Rope fish</name>
    <name type="synonym">Calamoichthys calabaricus</name>
    <dbReference type="NCBI Taxonomy" id="27687"/>
    <lineage>
        <taxon>Eukaryota</taxon>
        <taxon>Metazoa</taxon>
        <taxon>Chordata</taxon>
        <taxon>Craniata</taxon>
        <taxon>Vertebrata</taxon>
        <taxon>Euteleostomi</taxon>
        <taxon>Actinopterygii</taxon>
        <taxon>Polypteriformes</taxon>
        <taxon>Polypteridae</taxon>
        <taxon>Erpetoichthys</taxon>
    </lineage>
</organism>
<evidence type="ECO:0000256" key="13">
    <source>
        <dbReference type="RuleBase" id="RU000688"/>
    </source>
</evidence>
<protein>
    <recommendedName>
        <fullName evidence="14">Olfactory receptor</fullName>
    </recommendedName>
</protein>
<evidence type="ECO:0000256" key="5">
    <source>
        <dbReference type="ARBA" id="ARBA00022725"/>
    </source>
</evidence>
<sequence length="389" mass="43339">MSLLNQTDTSVQEFIIVGFPSFQDSESRNVLFSIFLAVYSLILLGNVLLVVVFVMDKGLHIPMYMLICSLALVDLIISTTTIPKMLLVFSFKSTVISNVIFGSLLTVYFFIILGNLLIIVIFLHDEDLHIPMYILISCLGLVDIIIATNTVPKMLAIFGSDSNLITISACFTQMFFTHTTTTVESLLLALMAYDRYLAICKPLHYHTLTSNALVLKQIACCWVCGFIVAIIPIILAYRLPFCGPNKVVHCYCDHSSVLKLACTDTSLNTYVGLSLVLSVLIAPLIYILFSYTRILISVLKISTHKGRVKAFSTCATHLLVISVFFLVGAGVYICNRIPGTSADVRILMALIQNVTPPLMNPIIYCLRSKEIQQSFWKTLRRNKTLPKNP</sequence>
<dbReference type="PRINTS" id="PR00245">
    <property type="entry name" value="OLFACTORYR"/>
</dbReference>
<dbReference type="GO" id="GO:0004930">
    <property type="term" value="F:G protein-coupled receptor activity"/>
    <property type="evidence" value="ECO:0007669"/>
    <property type="project" value="UniProtKB-KW"/>
</dbReference>
<comment type="similarity">
    <text evidence="13">Belongs to the G-protein coupled receptor 1 family.</text>
</comment>
<keyword evidence="17" id="KW-1185">Reference proteome</keyword>
<reference evidence="16" key="1">
    <citation type="submission" date="2025-08" db="UniProtKB">
        <authorList>
            <consortium name="Ensembl"/>
        </authorList>
    </citation>
    <scope>IDENTIFICATION</scope>
</reference>
<dbReference type="PANTHER" id="PTHR24242">
    <property type="entry name" value="G-PROTEIN COUPLED RECEPTOR"/>
    <property type="match status" value="1"/>
</dbReference>
<dbReference type="PANTHER" id="PTHR24242:SF359">
    <property type="entry name" value="ODORANT RECEPTOR-RELATED"/>
    <property type="match status" value="1"/>
</dbReference>
<feature type="transmembrane region" description="Helical" evidence="14">
    <location>
        <begin position="99"/>
        <end position="123"/>
    </location>
</feature>
<keyword evidence="11" id="KW-0325">Glycoprotein</keyword>
<keyword evidence="8 14" id="KW-0472">Membrane</keyword>
<evidence type="ECO:0000256" key="4">
    <source>
        <dbReference type="ARBA" id="ARBA00022692"/>
    </source>
</evidence>
<keyword evidence="4 13" id="KW-0812">Transmembrane</keyword>
<dbReference type="GO" id="GO:0004984">
    <property type="term" value="F:olfactory receptor activity"/>
    <property type="evidence" value="ECO:0007669"/>
    <property type="project" value="InterPro"/>
</dbReference>
<feature type="transmembrane region" description="Helical" evidence="14">
    <location>
        <begin position="214"/>
        <end position="237"/>
    </location>
</feature>
<dbReference type="Pfam" id="PF13853">
    <property type="entry name" value="7tm_4"/>
    <property type="match status" value="2"/>
</dbReference>
<dbReference type="Gene3D" id="1.20.1070.10">
    <property type="entry name" value="Rhodopsin 7-helix transmembrane proteins"/>
    <property type="match status" value="2"/>
</dbReference>
<feature type="transmembrane region" description="Helical" evidence="14">
    <location>
        <begin position="130"/>
        <end position="151"/>
    </location>
</feature>
<evidence type="ECO:0000259" key="15">
    <source>
        <dbReference type="PROSITE" id="PS50262"/>
    </source>
</evidence>
<dbReference type="PROSITE" id="PS00237">
    <property type="entry name" value="G_PROTEIN_RECEP_F1_1"/>
    <property type="match status" value="1"/>
</dbReference>
<feature type="transmembrane region" description="Helical" evidence="14">
    <location>
        <begin position="270"/>
        <end position="289"/>
    </location>
</feature>
<evidence type="ECO:0000256" key="9">
    <source>
        <dbReference type="ARBA" id="ARBA00023157"/>
    </source>
</evidence>
<dbReference type="Proteomes" id="UP000694620">
    <property type="component" value="Unassembled WGS sequence"/>
</dbReference>
<keyword evidence="3 14" id="KW-0716">Sensory transduction</keyword>
<evidence type="ECO:0000256" key="1">
    <source>
        <dbReference type="ARBA" id="ARBA00004651"/>
    </source>
</evidence>
<dbReference type="GeneTree" id="ENSGT00940000161369"/>
<evidence type="ECO:0000256" key="14">
    <source>
        <dbReference type="RuleBase" id="RU363047"/>
    </source>
</evidence>
<evidence type="ECO:0000313" key="16">
    <source>
        <dbReference type="Ensembl" id="ENSECRP00000020919.1"/>
    </source>
</evidence>
<evidence type="ECO:0000256" key="3">
    <source>
        <dbReference type="ARBA" id="ARBA00022606"/>
    </source>
</evidence>
<feature type="transmembrane region" description="Helical" evidence="14">
    <location>
        <begin position="61"/>
        <end position="79"/>
    </location>
</feature>
<feature type="domain" description="G-protein coupled receptors family 1 profile" evidence="15">
    <location>
        <begin position="114"/>
        <end position="364"/>
    </location>
</feature>
<accession>A0A8C4SRF1</accession>
<dbReference type="SMART" id="SM01381">
    <property type="entry name" value="7TM_GPCR_Srsx"/>
    <property type="match status" value="1"/>
</dbReference>
<feature type="transmembrane region" description="Helical" evidence="14">
    <location>
        <begin position="30"/>
        <end position="54"/>
    </location>
</feature>
<dbReference type="SUPFAM" id="SSF81321">
    <property type="entry name" value="Family A G protein-coupled receptor-like"/>
    <property type="match status" value="2"/>
</dbReference>
<evidence type="ECO:0000256" key="7">
    <source>
        <dbReference type="ARBA" id="ARBA00023040"/>
    </source>
</evidence>
<evidence type="ECO:0000313" key="17">
    <source>
        <dbReference type="Proteomes" id="UP000694620"/>
    </source>
</evidence>
<evidence type="ECO:0000256" key="8">
    <source>
        <dbReference type="ARBA" id="ARBA00023136"/>
    </source>
</evidence>
<dbReference type="InterPro" id="IPR050939">
    <property type="entry name" value="Olfactory_GPCR1"/>
</dbReference>
<evidence type="ECO:0000256" key="10">
    <source>
        <dbReference type="ARBA" id="ARBA00023170"/>
    </source>
</evidence>
<reference evidence="16" key="2">
    <citation type="submission" date="2025-09" db="UniProtKB">
        <authorList>
            <consortium name="Ensembl"/>
        </authorList>
    </citation>
    <scope>IDENTIFICATION</scope>
</reference>
<evidence type="ECO:0000256" key="2">
    <source>
        <dbReference type="ARBA" id="ARBA00022475"/>
    </source>
</evidence>
<dbReference type="GO" id="GO:0005886">
    <property type="term" value="C:plasma membrane"/>
    <property type="evidence" value="ECO:0007669"/>
    <property type="project" value="UniProtKB-SubCell"/>
</dbReference>
<dbReference type="FunFam" id="1.20.1070.10:FF:000024">
    <property type="entry name" value="Olfactory receptor"/>
    <property type="match status" value="1"/>
</dbReference>
<name>A0A8C4SRF1_ERPCA</name>
<comment type="subcellular location">
    <subcellularLocation>
        <location evidence="1 14">Cell membrane</location>
        <topology evidence="1 14">Multi-pass membrane protein</topology>
    </subcellularLocation>
</comment>
<keyword evidence="9" id="KW-1015">Disulfide bond</keyword>
<evidence type="ECO:0000256" key="6">
    <source>
        <dbReference type="ARBA" id="ARBA00022989"/>
    </source>
</evidence>
<dbReference type="CDD" id="cd13954">
    <property type="entry name" value="7tmA_OR"/>
    <property type="match status" value="1"/>
</dbReference>
<dbReference type="AlphaFoldDB" id="A0A8C4SRF1"/>
<keyword evidence="10 13" id="KW-0675">Receptor</keyword>
<keyword evidence="5 14" id="KW-0552">Olfaction</keyword>
<dbReference type="InterPro" id="IPR000276">
    <property type="entry name" value="GPCR_Rhodpsn"/>
</dbReference>
<dbReference type="Ensembl" id="ENSECRT00000021370.1">
    <property type="protein sequence ID" value="ENSECRP00000020919.1"/>
    <property type="gene ID" value="ENSECRG00000014077.1"/>
</dbReference>
<feature type="transmembrane region" description="Helical" evidence="14">
    <location>
        <begin position="171"/>
        <end position="193"/>
    </location>
</feature>